<keyword evidence="4" id="KW-1185">Reference proteome</keyword>
<gene>
    <name evidence="3" type="ORF">OS493_012599</name>
</gene>
<dbReference type="AlphaFoldDB" id="A0A9W9ZEC7"/>
<keyword evidence="2" id="KW-0732">Signal</keyword>
<evidence type="ECO:0008006" key="5">
    <source>
        <dbReference type="Google" id="ProtNLM"/>
    </source>
</evidence>
<dbReference type="EMBL" id="MU826355">
    <property type="protein sequence ID" value="KAJ7379850.1"/>
    <property type="molecule type" value="Genomic_DNA"/>
</dbReference>
<dbReference type="OrthoDB" id="5990150at2759"/>
<protein>
    <recommendedName>
        <fullName evidence="5">DUF4834 family protein</fullName>
    </recommendedName>
</protein>
<evidence type="ECO:0000256" key="1">
    <source>
        <dbReference type="SAM" id="MobiDB-lite"/>
    </source>
</evidence>
<feature type="region of interest" description="Disordered" evidence="1">
    <location>
        <begin position="70"/>
        <end position="94"/>
    </location>
</feature>
<feature type="chain" id="PRO_5040742033" description="DUF4834 family protein" evidence="2">
    <location>
        <begin position="19"/>
        <end position="94"/>
    </location>
</feature>
<evidence type="ECO:0000313" key="3">
    <source>
        <dbReference type="EMBL" id="KAJ7379850.1"/>
    </source>
</evidence>
<reference evidence="3" key="1">
    <citation type="submission" date="2023-01" db="EMBL/GenBank/DDBJ databases">
        <title>Genome assembly of the deep-sea coral Lophelia pertusa.</title>
        <authorList>
            <person name="Herrera S."/>
            <person name="Cordes E."/>
        </authorList>
    </citation>
    <scope>NUCLEOTIDE SEQUENCE</scope>
    <source>
        <strain evidence="3">USNM1676648</strain>
        <tissue evidence="3">Polyp</tissue>
    </source>
</reference>
<evidence type="ECO:0000313" key="4">
    <source>
        <dbReference type="Proteomes" id="UP001163046"/>
    </source>
</evidence>
<feature type="compositionally biased region" description="Acidic residues" evidence="1">
    <location>
        <begin position="79"/>
        <end position="94"/>
    </location>
</feature>
<organism evidence="3 4">
    <name type="scientific">Desmophyllum pertusum</name>
    <dbReference type="NCBI Taxonomy" id="174260"/>
    <lineage>
        <taxon>Eukaryota</taxon>
        <taxon>Metazoa</taxon>
        <taxon>Cnidaria</taxon>
        <taxon>Anthozoa</taxon>
        <taxon>Hexacorallia</taxon>
        <taxon>Scleractinia</taxon>
        <taxon>Caryophylliina</taxon>
        <taxon>Caryophylliidae</taxon>
        <taxon>Desmophyllum</taxon>
    </lineage>
</organism>
<proteinExistence type="predicted"/>
<dbReference type="Proteomes" id="UP001163046">
    <property type="component" value="Unassembled WGS sequence"/>
</dbReference>
<feature type="signal peptide" evidence="2">
    <location>
        <begin position="1"/>
        <end position="18"/>
    </location>
</feature>
<name>A0A9W9ZEC7_9CNID</name>
<comment type="caution">
    <text evidence="3">The sequence shown here is derived from an EMBL/GenBank/DDBJ whole genome shotgun (WGS) entry which is preliminary data.</text>
</comment>
<evidence type="ECO:0000256" key="2">
    <source>
        <dbReference type="SAM" id="SignalP"/>
    </source>
</evidence>
<sequence>MNPIFLFLALSFIAKMLQKIWDWASSYGAAARQRTVRQETTMARHGTLPEFMYQRQYEISEKPVSIAFDEQGNTADVATENESEEDEADGSDEF</sequence>
<accession>A0A9W9ZEC7</accession>